<dbReference type="Gene3D" id="1.10.730.10">
    <property type="entry name" value="Isoleucyl-tRNA Synthetase, Domain 1"/>
    <property type="match status" value="1"/>
</dbReference>
<evidence type="ECO:0000313" key="12">
    <source>
        <dbReference type="Proteomes" id="UP000564677"/>
    </source>
</evidence>
<gene>
    <name evidence="11" type="ORF">FHR20_000968</name>
</gene>
<comment type="catalytic activity">
    <reaction evidence="7">
        <text>tRNA(Met) + L-methionine + ATP = L-methionyl-tRNA(Met) + AMP + diphosphate</text>
        <dbReference type="Rhea" id="RHEA:13481"/>
        <dbReference type="Rhea" id="RHEA-COMP:9667"/>
        <dbReference type="Rhea" id="RHEA-COMP:9698"/>
        <dbReference type="ChEBI" id="CHEBI:30616"/>
        <dbReference type="ChEBI" id="CHEBI:33019"/>
        <dbReference type="ChEBI" id="CHEBI:57844"/>
        <dbReference type="ChEBI" id="CHEBI:78442"/>
        <dbReference type="ChEBI" id="CHEBI:78530"/>
        <dbReference type="ChEBI" id="CHEBI:456215"/>
        <dbReference type="EC" id="6.1.1.10"/>
    </reaction>
</comment>
<dbReference type="InterPro" id="IPR014729">
    <property type="entry name" value="Rossmann-like_a/b/a_fold"/>
</dbReference>
<dbReference type="GO" id="GO:0005829">
    <property type="term" value="C:cytosol"/>
    <property type="evidence" value="ECO:0007669"/>
    <property type="project" value="TreeGrafter"/>
</dbReference>
<keyword evidence="2 8" id="KW-0436">Ligase</keyword>
<dbReference type="GO" id="GO:0004825">
    <property type="term" value="F:methionine-tRNA ligase activity"/>
    <property type="evidence" value="ECO:0007669"/>
    <property type="project" value="UniProtKB-EC"/>
</dbReference>
<dbReference type="SUPFAM" id="SSF52374">
    <property type="entry name" value="Nucleotidylyl transferase"/>
    <property type="match status" value="1"/>
</dbReference>
<protein>
    <submittedName>
        <fullName evidence="11">Methionyl-tRNA synthetase</fullName>
        <ecNumber evidence="11">6.1.1.10</ecNumber>
    </submittedName>
</protein>
<dbReference type="SUPFAM" id="SSF47323">
    <property type="entry name" value="Anticodon-binding domain of a subclass of class I aminoacyl-tRNA synthetases"/>
    <property type="match status" value="1"/>
</dbReference>
<dbReference type="InterPro" id="IPR029038">
    <property type="entry name" value="MetRS_Zn"/>
</dbReference>
<dbReference type="InterPro" id="IPR015413">
    <property type="entry name" value="Methionyl/Leucyl_tRNA_Synth"/>
</dbReference>
<keyword evidence="4 8" id="KW-0067">ATP-binding</keyword>
<feature type="region of interest" description="Disordered" evidence="9">
    <location>
        <begin position="454"/>
        <end position="525"/>
    </location>
</feature>
<evidence type="ECO:0000256" key="6">
    <source>
        <dbReference type="ARBA" id="ARBA00023146"/>
    </source>
</evidence>
<feature type="compositionally biased region" description="Low complexity" evidence="9">
    <location>
        <begin position="496"/>
        <end position="510"/>
    </location>
</feature>
<reference evidence="11 12" key="1">
    <citation type="submission" date="2020-03" db="EMBL/GenBank/DDBJ databases">
        <title>Genomic Encyclopedia of Type Strains, Phase IV (KMG-IV): sequencing the most valuable type-strain genomes for metagenomic binning, comparative biology and taxonomic classification.</title>
        <authorList>
            <person name="Goeker M."/>
        </authorList>
    </citation>
    <scope>NUCLEOTIDE SEQUENCE [LARGE SCALE GENOMIC DNA]</scope>
    <source>
        <strain evidence="11 12">DSM 4733</strain>
    </source>
</reference>
<evidence type="ECO:0000259" key="10">
    <source>
        <dbReference type="Pfam" id="PF09334"/>
    </source>
</evidence>
<keyword evidence="5 8" id="KW-0648">Protein biosynthesis</keyword>
<dbReference type="InterPro" id="IPR009080">
    <property type="entry name" value="tRNAsynth_Ia_anticodon-bd"/>
</dbReference>
<dbReference type="InterPro" id="IPR023458">
    <property type="entry name" value="Met-tRNA_ligase_1"/>
</dbReference>
<evidence type="ECO:0000256" key="5">
    <source>
        <dbReference type="ARBA" id="ARBA00022917"/>
    </source>
</evidence>
<proteinExistence type="inferred from homology"/>
<feature type="compositionally biased region" description="Low complexity" evidence="9">
    <location>
        <begin position="472"/>
        <end position="481"/>
    </location>
</feature>
<name>A0A7X5UYN5_9SPHN</name>
<evidence type="ECO:0000256" key="8">
    <source>
        <dbReference type="RuleBase" id="RU363039"/>
    </source>
</evidence>
<comment type="similarity">
    <text evidence="1">Belongs to the class-I aminoacyl-tRNA synthetase family. MetG type 1 subfamily.</text>
</comment>
<dbReference type="EMBL" id="JAASQV010000001">
    <property type="protein sequence ID" value="NIJ64037.1"/>
    <property type="molecule type" value="Genomic_DNA"/>
</dbReference>
<keyword evidence="3 8" id="KW-0547">Nucleotide-binding</keyword>
<dbReference type="Proteomes" id="UP000564677">
    <property type="component" value="Unassembled WGS sequence"/>
</dbReference>
<evidence type="ECO:0000256" key="4">
    <source>
        <dbReference type="ARBA" id="ARBA00022840"/>
    </source>
</evidence>
<evidence type="ECO:0000256" key="9">
    <source>
        <dbReference type="SAM" id="MobiDB-lite"/>
    </source>
</evidence>
<dbReference type="PANTHER" id="PTHR45765:SF1">
    <property type="entry name" value="METHIONINE--TRNA LIGASE, CYTOPLASMIC"/>
    <property type="match status" value="1"/>
</dbReference>
<keyword evidence="6 8" id="KW-0030">Aminoacyl-tRNA synthetase</keyword>
<dbReference type="Gene3D" id="3.40.50.620">
    <property type="entry name" value="HUPs"/>
    <property type="match status" value="1"/>
</dbReference>
<dbReference type="PANTHER" id="PTHR45765">
    <property type="entry name" value="METHIONINE--TRNA LIGASE"/>
    <property type="match status" value="1"/>
</dbReference>
<accession>A0A7X5UYN5</accession>
<evidence type="ECO:0000256" key="1">
    <source>
        <dbReference type="ARBA" id="ARBA00008258"/>
    </source>
</evidence>
<dbReference type="GO" id="GO:0005524">
    <property type="term" value="F:ATP binding"/>
    <property type="evidence" value="ECO:0007669"/>
    <property type="project" value="UniProtKB-KW"/>
</dbReference>
<dbReference type="AlphaFoldDB" id="A0A7X5UYN5"/>
<keyword evidence="12" id="KW-1185">Reference proteome</keyword>
<evidence type="ECO:0000256" key="7">
    <source>
        <dbReference type="ARBA" id="ARBA00047364"/>
    </source>
</evidence>
<evidence type="ECO:0000313" key="11">
    <source>
        <dbReference type="EMBL" id="NIJ64037.1"/>
    </source>
</evidence>
<sequence>MASAGISLDLFASPAQSPRYSGFIERFFRTLLDRDALEERTTDQPFCITCDRFAFEAHLRGRCSHCDAESDGGICEACGKPNAGADLIDPACVTCGGTPERRPLRQLWFPLERYRSAAEFTFACAWLNPRARALVAEMLAQPLPDVPATQPAEWGIAVPASGYDDQRISAWFELGPHYLALTDLLPEARGNPGGWQTPWTGFDNVVQCFGFDSIYFHVVLFPAIFQAFDPRLRPPIGFITNEFFRLDGSKFSTSRGHALWAGAFLREHDADALRFHLARVAPEIEQTNFTLDEFEATRRDELIGIWDDWLKDLAKRCEAAGGMVPLAPAPRSAPLALARLASLFGDLSHCYSVQGFSPSRAAHLLSEIVRVARRFRAEHAVFDGKPASALEAAGALAVELAFARSLALAAAPILPGFADRLWRDLGERGAVAEARWELLPAMPTAGTAISLSTTGYFEPARPGSEPAPPEPTSEAEAAPPADDIETAPSEAEGEPIEANAEARAEAPSPAERTEPAPRANRRRAR</sequence>
<dbReference type="EC" id="6.1.1.10" evidence="11"/>
<dbReference type="Pfam" id="PF09334">
    <property type="entry name" value="tRNA-synt_1g"/>
    <property type="match status" value="1"/>
</dbReference>
<evidence type="ECO:0000256" key="3">
    <source>
        <dbReference type="ARBA" id="ARBA00022741"/>
    </source>
</evidence>
<comment type="caution">
    <text evidence="11">The sequence shown here is derived from an EMBL/GenBank/DDBJ whole genome shotgun (WGS) entry which is preliminary data.</text>
</comment>
<organism evidence="11 12">
    <name type="scientific">Sphingomonas leidyi</name>
    <dbReference type="NCBI Taxonomy" id="68569"/>
    <lineage>
        <taxon>Bacteria</taxon>
        <taxon>Pseudomonadati</taxon>
        <taxon>Pseudomonadota</taxon>
        <taxon>Alphaproteobacteria</taxon>
        <taxon>Sphingomonadales</taxon>
        <taxon>Sphingomonadaceae</taxon>
        <taxon>Sphingomonas</taxon>
    </lineage>
</organism>
<dbReference type="Gene3D" id="2.20.28.20">
    <property type="entry name" value="Methionyl-tRNA synthetase, Zn-domain"/>
    <property type="match status" value="1"/>
</dbReference>
<evidence type="ECO:0000256" key="2">
    <source>
        <dbReference type="ARBA" id="ARBA00022598"/>
    </source>
</evidence>
<dbReference type="GO" id="GO:0006431">
    <property type="term" value="P:methionyl-tRNA aminoacylation"/>
    <property type="evidence" value="ECO:0007669"/>
    <property type="project" value="TreeGrafter"/>
</dbReference>
<feature type="domain" description="Methionyl/Leucyl tRNA synthetase" evidence="10">
    <location>
        <begin position="3"/>
        <end position="306"/>
    </location>
</feature>